<dbReference type="RefSeq" id="WP_169148194.1">
    <property type="nucleotide sequence ID" value="NZ_JABBGA010000032.1"/>
</dbReference>
<dbReference type="EMBL" id="JABBGA010000032">
    <property type="protein sequence ID" value="NML28673.1"/>
    <property type="molecule type" value="Genomic_DNA"/>
</dbReference>
<comment type="caution">
    <text evidence="2">The sequence shown here is derived from an EMBL/GenBank/DDBJ whole genome shotgun (WGS) entry which is preliminary data.</text>
</comment>
<gene>
    <name evidence="2" type="ORF">HHL15_23225</name>
</gene>
<sequence length="180" mass="19642">MDADCVWIKTAAGVEEITERRRTIPPRLRTVLILVDGRRSVRHLRETAGTLADMGASLSELRGLGLIAPVEAPAHPVARVEPASRASQPQLPGAPAAAPQRAAGRRRSLALARFYLLNAMEKSLRHADGDIREQLRQATTRPALLEAFEICRGVAAEVGVAHVESIEREFFQLLPAEDES</sequence>
<name>A0A848GE33_9RHOO</name>
<keyword evidence="3" id="KW-1185">Reference proteome</keyword>
<protein>
    <submittedName>
        <fullName evidence="2">Uncharacterized protein</fullName>
    </submittedName>
</protein>
<accession>A0A848GE33</accession>
<evidence type="ECO:0000313" key="3">
    <source>
        <dbReference type="Proteomes" id="UP000580043"/>
    </source>
</evidence>
<dbReference type="AlphaFoldDB" id="A0A848GE33"/>
<feature type="region of interest" description="Disordered" evidence="1">
    <location>
        <begin position="78"/>
        <end position="102"/>
    </location>
</feature>
<evidence type="ECO:0000313" key="2">
    <source>
        <dbReference type="EMBL" id="NML28673.1"/>
    </source>
</evidence>
<dbReference type="Proteomes" id="UP000580043">
    <property type="component" value="Unassembled WGS sequence"/>
</dbReference>
<evidence type="ECO:0000256" key="1">
    <source>
        <dbReference type="SAM" id="MobiDB-lite"/>
    </source>
</evidence>
<organism evidence="2 3">
    <name type="scientific">Zoogloea dura</name>
    <dbReference type="NCBI Taxonomy" id="2728840"/>
    <lineage>
        <taxon>Bacteria</taxon>
        <taxon>Pseudomonadati</taxon>
        <taxon>Pseudomonadota</taxon>
        <taxon>Betaproteobacteria</taxon>
        <taxon>Rhodocyclales</taxon>
        <taxon>Zoogloeaceae</taxon>
        <taxon>Zoogloea</taxon>
    </lineage>
</organism>
<reference evidence="2 3" key="1">
    <citation type="submission" date="2020-04" db="EMBL/GenBank/DDBJ databases">
        <title>Zoogloea sp. G-4-1-14 isolated from soil.</title>
        <authorList>
            <person name="Dahal R.H."/>
        </authorList>
    </citation>
    <scope>NUCLEOTIDE SEQUENCE [LARGE SCALE GENOMIC DNA]</scope>
    <source>
        <strain evidence="2 3">G-4-1-14</strain>
    </source>
</reference>
<feature type="compositionally biased region" description="Low complexity" evidence="1">
    <location>
        <begin position="86"/>
        <end position="102"/>
    </location>
</feature>
<proteinExistence type="predicted"/>